<evidence type="ECO:0000256" key="8">
    <source>
        <dbReference type="ARBA" id="ARBA00023065"/>
    </source>
</evidence>
<dbReference type="PANTHER" id="PTHR32507:SF7">
    <property type="entry name" value="K(+)_H(+) ANTIPORTER NHAP2"/>
    <property type="match status" value="1"/>
</dbReference>
<dbReference type="NCBIfam" id="NF003715">
    <property type="entry name" value="PRK05326.1-2"/>
    <property type="match status" value="1"/>
</dbReference>
<keyword evidence="4" id="KW-1003">Cell membrane</keyword>
<dbReference type="eggNOG" id="COG3263">
    <property type="taxonomic scope" value="Bacteria"/>
</dbReference>
<feature type="transmembrane region" description="Helical" evidence="10">
    <location>
        <begin position="117"/>
        <end position="139"/>
    </location>
</feature>
<dbReference type="GO" id="GO:0008324">
    <property type="term" value="F:monoatomic cation transmembrane transporter activity"/>
    <property type="evidence" value="ECO:0007669"/>
    <property type="project" value="InterPro"/>
</dbReference>
<feature type="transmembrane region" description="Helical" evidence="10">
    <location>
        <begin position="274"/>
        <end position="292"/>
    </location>
</feature>
<keyword evidence="2" id="KW-0813">Transport</keyword>
<dbReference type="Pfam" id="PF00999">
    <property type="entry name" value="Na_H_Exchanger"/>
    <property type="match status" value="1"/>
</dbReference>
<dbReference type="PANTHER" id="PTHR32507">
    <property type="entry name" value="NA(+)/H(+) ANTIPORTER 1"/>
    <property type="match status" value="1"/>
</dbReference>
<evidence type="ECO:0000256" key="10">
    <source>
        <dbReference type="SAM" id="Phobius"/>
    </source>
</evidence>
<evidence type="ECO:0000256" key="2">
    <source>
        <dbReference type="ARBA" id="ARBA00022448"/>
    </source>
</evidence>
<dbReference type="RefSeq" id="WP_011418693.1">
    <property type="nucleotide sequence ID" value="NC_007759.1"/>
</dbReference>
<evidence type="ECO:0000259" key="11">
    <source>
        <dbReference type="PROSITE" id="PS51202"/>
    </source>
</evidence>
<evidence type="ECO:0000256" key="6">
    <source>
        <dbReference type="ARBA" id="ARBA00022692"/>
    </source>
</evidence>
<keyword evidence="9 10" id="KW-0472">Membrane</keyword>
<dbReference type="InterPro" id="IPR036721">
    <property type="entry name" value="RCK_C_sf"/>
</dbReference>
<dbReference type="Pfam" id="PF02080">
    <property type="entry name" value="TrkA_C"/>
    <property type="match status" value="1"/>
</dbReference>
<keyword evidence="3" id="KW-0050">Antiport</keyword>
<feature type="transmembrane region" description="Helical" evidence="10">
    <location>
        <begin position="160"/>
        <end position="180"/>
    </location>
</feature>
<dbReference type="EMBL" id="CP000252">
    <property type="protein sequence ID" value="ABC78676.1"/>
    <property type="molecule type" value="Genomic_DNA"/>
</dbReference>
<keyword evidence="5" id="KW-0630">Potassium</keyword>
<evidence type="ECO:0000256" key="9">
    <source>
        <dbReference type="ARBA" id="ARBA00023136"/>
    </source>
</evidence>
<dbReference type="PROSITE" id="PS51202">
    <property type="entry name" value="RCK_C"/>
    <property type="match status" value="1"/>
</dbReference>
<dbReference type="OrthoDB" id="9810759at2"/>
<dbReference type="GO" id="GO:0015297">
    <property type="term" value="F:antiporter activity"/>
    <property type="evidence" value="ECO:0007669"/>
    <property type="project" value="UniProtKB-KW"/>
</dbReference>
<keyword evidence="13" id="KW-1185">Reference proteome</keyword>
<comment type="subcellular location">
    <subcellularLocation>
        <location evidence="1">Cell membrane</location>
        <topology evidence="1">Multi-pass membrane protein</topology>
    </subcellularLocation>
</comment>
<gene>
    <name evidence="12" type="ORF">SYN_01080</name>
</gene>
<keyword evidence="5" id="KW-0633">Potassium transport</keyword>
<reference evidence="12 13" key="1">
    <citation type="journal article" date="2007" name="Proc. Natl. Acad. Sci. U.S.A.">
        <title>The genome of Syntrophus aciditrophicus: life at the thermodynamic limit of microbial growth.</title>
        <authorList>
            <person name="McInerney M.J."/>
            <person name="Rohlin L."/>
            <person name="Mouttaki H."/>
            <person name="Kim U."/>
            <person name="Krupp R.S."/>
            <person name="Rios-Hernandez L."/>
            <person name="Sieber J."/>
            <person name="Struchtemeyer C.G."/>
            <person name="Bhattacharyya A."/>
            <person name="Campbell J.W."/>
            <person name="Gunsalus R.P."/>
        </authorList>
    </citation>
    <scope>NUCLEOTIDE SEQUENCE [LARGE SCALE GENOMIC DNA]</scope>
    <source>
        <strain evidence="12 13">SB</strain>
    </source>
</reference>
<name>Q2LX70_SYNAS</name>
<protein>
    <submittedName>
        <fullName evidence="12">Sodium proton antiporter</fullName>
    </submittedName>
</protein>
<dbReference type="NCBIfam" id="NF003716">
    <property type="entry name" value="PRK05326.1-3"/>
    <property type="match status" value="1"/>
</dbReference>
<proteinExistence type="predicted"/>
<feature type="transmembrane region" description="Helical" evidence="10">
    <location>
        <begin position="88"/>
        <end position="111"/>
    </location>
</feature>
<sequence length="493" mass="52916">MIPIEYILLIGSFLIIISIGVARLSENFGVPVLLLFLGIGMLAGSEGPGGIYFDDAYLAQSIGVIALVFILFAGGLDTGWPEVKPAIWQSLSLATLGVFLTAITFGLFAVFVLKFSLLSGLLLGAVVSSTDAAAVFSVLRSKSISLKGQLKPLLELESGSNDPMAVFLTIGIIQIMTISGTSFGSIAFLFVIQMGLGVVSGLGFGKMMVLMLNRLKSQYEGFYPVFAMAAASFIFSATTAAGGSGFLAVYLAGLLAGNSEFVHKKSLMRFFDGLAWLSQIALFLSLGLLVFPSRIVPVIWVGLACSFFLMFIARPAGVMFSLLFSRLKSREKLLVSWVGLRGAVPIVLATFPLLAGIAEAEMIFNIVFFIVLTSALLQGWSIPVVARFLRLDAPLQPKRQYPIEYAPVEGVDTKLVEFVVPFRSAIAGEPIVELGLPRGTLIVLINRGGSFLVPSGGTVLEEGDVLMVLARERTLPEVREMLMRQMPNDEGEA</sequence>
<evidence type="ECO:0000256" key="1">
    <source>
        <dbReference type="ARBA" id="ARBA00004651"/>
    </source>
</evidence>
<dbReference type="GO" id="GO:1902600">
    <property type="term" value="P:proton transmembrane transport"/>
    <property type="evidence" value="ECO:0007669"/>
    <property type="project" value="InterPro"/>
</dbReference>
<evidence type="ECO:0000313" key="13">
    <source>
        <dbReference type="Proteomes" id="UP000001933"/>
    </source>
</evidence>
<keyword evidence="8" id="KW-0406">Ion transport</keyword>
<dbReference type="InterPro" id="IPR006037">
    <property type="entry name" value="RCK_C"/>
</dbReference>
<keyword evidence="7 10" id="KW-1133">Transmembrane helix</keyword>
<dbReference type="STRING" id="56780.SYN_01080"/>
<evidence type="ECO:0000313" key="12">
    <source>
        <dbReference type="EMBL" id="ABC78676.1"/>
    </source>
</evidence>
<feature type="transmembrane region" description="Helical" evidence="10">
    <location>
        <begin position="334"/>
        <end position="357"/>
    </location>
</feature>
<dbReference type="Proteomes" id="UP000001933">
    <property type="component" value="Chromosome"/>
</dbReference>
<dbReference type="InParanoid" id="Q2LX70"/>
<dbReference type="GO" id="GO:0005886">
    <property type="term" value="C:plasma membrane"/>
    <property type="evidence" value="ECO:0007669"/>
    <property type="project" value="UniProtKB-SubCell"/>
</dbReference>
<feature type="transmembrane region" description="Helical" evidence="10">
    <location>
        <begin position="57"/>
        <end position="76"/>
    </location>
</feature>
<dbReference type="AlphaFoldDB" id="Q2LX70"/>
<feature type="domain" description="RCK C-terminal" evidence="11">
    <location>
        <begin position="403"/>
        <end position="484"/>
    </location>
</feature>
<evidence type="ECO:0000256" key="5">
    <source>
        <dbReference type="ARBA" id="ARBA00022538"/>
    </source>
</evidence>
<evidence type="ECO:0000256" key="3">
    <source>
        <dbReference type="ARBA" id="ARBA00022449"/>
    </source>
</evidence>
<dbReference type="Gene3D" id="1.20.1530.20">
    <property type="match status" value="1"/>
</dbReference>
<evidence type="ECO:0000256" key="4">
    <source>
        <dbReference type="ARBA" id="ARBA00022475"/>
    </source>
</evidence>
<feature type="transmembrane region" description="Helical" evidence="10">
    <location>
        <begin position="32"/>
        <end position="51"/>
    </location>
</feature>
<feature type="transmembrane region" description="Helical" evidence="10">
    <location>
        <begin position="298"/>
        <end position="322"/>
    </location>
</feature>
<dbReference type="GO" id="GO:0006813">
    <property type="term" value="P:potassium ion transport"/>
    <property type="evidence" value="ECO:0007669"/>
    <property type="project" value="UniProtKB-KW"/>
</dbReference>
<feature type="transmembrane region" description="Helical" evidence="10">
    <location>
        <begin position="363"/>
        <end position="389"/>
    </location>
</feature>
<feature type="transmembrane region" description="Helical" evidence="10">
    <location>
        <begin position="6"/>
        <end position="25"/>
    </location>
</feature>
<dbReference type="InterPro" id="IPR038770">
    <property type="entry name" value="Na+/solute_symporter_sf"/>
</dbReference>
<dbReference type="HOGENOM" id="CLU_005912_9_1_7"/>
<keyword evidence="6 10" id="KW-0812">Transmembrane</keyword>
<evidence type="ECO:0000256" key="7">
    <source>
        <dbReference type="ARBA" id="ARBA00022989"/>
    </source>
</evidence>
<dbReference type="SUPFAM" id="SSF116726">
    <property type="entry name" value="TrkA C-terminal domain-like"/>
    <property type="match status" value="1"/>
</dbReference>
<feature type="transmembrane region" description="Helical" evidence="10">
    <location>
        <begin position="186"/>
        <end position="209"/>
    </location>
</feature>
<dbReference type="KEGG" id="sat:SYN_01080"/>
<dbReference type="Gene3D" id="3.30.70.1450">
    <property type="entry name" value="Regulator of K+ conductance, C-terminal domain"/>
    <property type="match status" value="1"/>
</dbReference>
<accession>Q2LX70</accession>
<dbReference type="InterPro" id="IPR006153">
    <property type="entry name" value="Cation/H_exchanger_TM"/>
</dbReference>
<dbReference type="FunCoup" id="Q2LX70">
    <property type="interactions" value="87"/>
</dbReference>
<organism evidence="12 13">
    <name type="scientific">Syntrophus aciditrophicus (strain SB)</name>
    <dbReference type="NCBI Taxonomy" id="56780"/>
    <lineage>
        <taxon>Bacteria</taxon>
        <taxon>Pseudomonadati</taxon>
        <taxon>Thermodesulfobacteriota</taxon>
        <taxon>Syntrophia</taxon>
        <taxon>Syntrophales</taxon>
        <taxon>Syntrophaceae</taxon>
        <taxon>Syntrophus</taxon>
    </lineage>
</organism>